<accession>A0A9W6SQ00</accession>
<proteinExistence type="predicted"/>
<evidence type="ECO:0000313" key="3">
    <source>
        <dbReference type="EMBL" id="GLZ79757.1"/>
    </source>
</evidence>
<sequence length="163" mass="17249">MEYKYCPMCTTPLVLAVDPFDDRERATCPGCGWIHRPAHPIGVLAVLEHEGGIVLTHPLGDGYAALPGLFVDRGETVESGIARAVREQTGLEIAVLADIARFTQPGTPLGTAVIVGVRAHSIGGSLLTRGSDGEVGLYARDALPEIIPVRAANLRVMAAWLEG</sequence>
<dbReference type="Gene3D" id="2.20.70.10">
    <property type="match status" value="1"/>
</dbReference>
<dbReference type="Gene3D" id="3.90.79.10">
    <property type="entry name" value="Nucleoside Triphosphate Pyrophosphohydrolase"/>
    <property type="match status" value="1"/>
</dbReference>
<reference evidence="3" key="1">
    <citation type="submission" date="2023-03" db="EMBL/GenBank/DDBJ databases">
        <title>Actinorhabdospora filicis NBRC 111898.</title>
        <authorList>
            <person name="Ichikawa N."/>
            <person name="Sato H."/>
            <person name="Tonouchi N."/>
        </authorList>
    </citation>
    <scope>NUCLEOTIDE SEQUENCE</scope>
    <source>
        <strain evidence="3">NBRC 111898</strain>
    </source>
</reference>
<protein>
    <recommendedName>
        <fullName evidence="5">NUDIX domain-containing protein</fullName>
    </recommendedName>
</protein>
<dbReference type="InterPro" id="IPR029401">
    <property type="entry name" value="Nudix_N"/>
</dbReference>
<name>A0A9W6SQ00_9ACTN</name>
<feature type="domain" description="Nudix hydrolase" evidence="1">
    <location>
        <begin position="40"/>
        <end position="101"/>
    </location>
</feature>
<keyword evidence="4" id="KW-1185">Reference proteome</keyword>
<dbReference type="EMBL" id="BSTX01000003">
    <property type="protein sequence ID" value="GLZ79757.1"/>
    <property type="molecule type" value="Genomic_DNA"/>
</dbReference>
<comment type="caution">
    <text evidence="3">The sequence shown here is derived from an EMBL/GenBank/DDBJ whole genome shotgun (WGS) entry which is preliminary data.</text>
</comment>
<dbReference type="InterPro" id="IPR015797">
    <property type="entry name" value="NUDIX_hydrolase-like_dom_sf"/>
</dbReference>
<organism evidence="3 4">
    <name type="scientific">Actinorhabdospora filicis</name>
    <dbReference type="NCBI Taxonomy" id="1785913"/>
    <lineage>
        <taxon>Bacteria</taxon>
        <taxon>Bacillati</taxon>
        <taxon>Actinomycetota</taxon>
        <taxon>Actinomycetes</taxon>
        <taxon>Micromonosporales</taxon>
        <taxon>Micromonosporaceae</taxon>
        <taxon>Actinorhabdospora</taxon>
    </lineage>
</organism>
<feature type="domain" description="Nudix hydrolase N-terminal" evidence="2">
    <location>
        <begin position="4"/>
        <end position="35"/>
    </location>
</feature>
<dbReference type="InterPro" id="IPR000086">
    <property type="entry name" value="NUDIX_hydrolase_dom"/>
</dbReference>
<dbReference type="SUPFAM" id="SSF55811">
    <property type="entry name" value="Nudix"/>
    <property type="match status" value="1"/>
</dbReference>
<gene>
    <name evidence="3" type="ORF">Afil01_45640</name>
</gene>
<dbReference type="Pfam" id="PF14803">
    <property type="entry name" value="Zn_ribbon_Nudix"/>
    <property type="match status" value="1"/>
</dbReference>
<dbReference type="Pfam" id="PF00293">
    <property type="entry name" value="NUDIX"/>
    <property type="match status" value="1"/>
</dbReference>
<evidence type="ECO:0000313" key="4">
    <source>
        <dbReference type="Proteomes" id="UP001165079"/>
    </source>
</evidence>
<evidence type="ECO:0000259" key="1">
    <source>
        <dbReference type="Pfam" id="PF00293"/>
    </source>
</evidence>
<dbReference type="AlphaFoldDB" id="A0A9W6SQ00"/>
<evidence type="ECO:0008006" key="5">
    <source>
        <dbReference type="Google" id="ProtNLM"/>
    </source>
</evidence>
<evidence type="ECO:0000259" key="2">
    <source>
        <dbReference type="Pfam" id="PF14803"/>
    </source>
</evidence>
<dbReference type="RefSeq" id="WP_285664901.1">
    <property type="nucleotide sequence ID" value="NZ_BSTX01000003.1"/>
</dbReference>
<dbReference type="Proteomes" id="UP001165079">
    <property type="component" value="Unassembled WGS sequence"/>
</dbReference>